<dbReference type="GO" id="GO:0006487">
    <property type="term" value="P:protein N-linked glycosylation"/>
    <property type="evidence" value="ECO:0007669"/>
    <property type="project" value="UniProtKB-UniRule"/>
</dbReference>
<evidence type="ECO:0000256" key="2">
    <source>
        <dbReference type="ARBA" id="ARBA00004922"/>
    </source>
</evidence>
<dbReference type="GeneID" id="25276807"/>
<evidence type="ECO:0000256" key="5">
    <source>
        <dbReference type="ARBA" id="ARBA00022801"/>
    </source>
</evidence>
<dbReference type="GO" id="GO:0047874">
    <property type="term" value="F:dolichyldiphosphatase activity"/>
    <property type="evidence" value="ECO:0007669"/>
    <property type="project" value="UniProtKB-UniRule"/>
</dbReference>
<feature type="transmembrane region" description="Helical" evidence="11">
    <location>
        <begin position="129"/>
        <end position="150"/>
    </location>
</feature>
<dbReference type="OrthoDB" id="302705at2759"/>
<dbReference type="STRING" id="1182545.A0A072PWZ2"/>
<organism evidence="13 14">
    <name type="scientific">Exophiala aquamarina CBS 119918</name>
    <dbReference type="NCBI Taxonomy" id="1182545"/>
    <lineage>
        <taxon>Eukaryota</taxon>
        <taxon>Fungi</taxon>
        <taxon>Dikarya</taxon>
        <taxon>Ascomycota</taxon>
        <taxon>Pezizomycotina</taxon>
        <taxon>Eurotiomycetes</taxon>
        <taxon>Chaetothyriomycetidae</taxon>
        <taxon>Chaetothyriales</taxon>
        <taxon>Herpotrichiellaceae</taxon>
        <taxon>Exophiala</taxon>
    </lineage>
</organism>
<feature type="transmembrane region" description="Helical" evidence="11">
    <location>
        <begin position="93"/>
        <end position="109"/>
    </location>
</feature>
<comment type="pathway">
    <text evidence="2 11">Protein modification; protein glycosylation.</text>
</comment>
<feature type="domain" description="Phosphatidic acid phosphatase type 2/haloperoxidase" evidence="12">
    <location>
        <begin position="52"/>
        <end position="171"/>
    </location>
</feature>
<evidence type="ECO:0000259" key="12">
    <source>
        <dbReference type="SMART" id="SM00014"/>
    </source>
</evidence>
<comment type="similarity">
    <text evidence="3 11">Belongs to the dolichyldiphosphatase family.</text>
</comment>
<dbReference type="EC" id="3.6.1.43" evidence="11"/>
<dbReference type="Gene3D" id="1.20.144.10">
    <property type="entry name" value="Phosphatidic acid phosphatase type 2/haloperoxidase"/>
    <property type="match status" value="1"/>
</dbReference>
<evidence type="ECO:0000256" key="3">
    <source>
        <dbReference type="ARBA" id="ARBA00005518"/>
    </source>
</evidence>
<evidence type="ECO:0000256" key="1">
    <source>
        <dbReference type="ARBA" id="ARBA00004477"/>
    </source>
</evidence>
<dbReference type="PANTHER" id="PTHR11247:SF1">
    <property type="entry name" value="DOLICHYLDIPHOSPHATASE 1"/>
    <property type="match status" value="1"/>
</dbReference>
<dbReference type="Pfam" id="PF01569">
    <property type="entry name" value="PAP2"/>
    <property type="match status" value="1"/>
</dbReference>
<evidence type="ECO:0000256" key="7">
    <source>
        <dbReference type="ARBA" id="ARBA00022989"/>
    </source>
</evidence>
<dbReference type="RefSeq" id="XP_013266473.1">
    <property type="nucleotide sequence ID" value="XM_013411019.1"/>
</dbReference>
<evidence type="ECO:0000256" key="6">
    <source>
        <dbReference type="ARBA" id="ARBA00022824"/>
    </source>
</evidence>
<dbReference type="PANTHER" id="PTHR11247">
    <property type="entry name" value="PALMITOYL-PROTEIN THIOESTERASE/DOLICHYLDIPHOSPHATASE 1"/>
    <property type="match status" value="1"/>
</dbReference>
<dbReference type="GO" id="GO:0005789">
    <property type="term" value="C:endoplasmic reticulum membrane"/>
    <property type="evidence" value="ECO:0007669"/>
    <property type="project" value="UniProtKB-SubCell"/>
</dbReference>
<keyword evidence="4 11" id="KW-0812">Transmembrane</keyword>
<dbReference type="AlphaFoldDB" id="A0A072PWZ2"/>
<keyword evidence="7 11" id="KW-1133">Transmembrane helix</keyword>
<dbReference type="Proteomes" id="UP000027920">
    <property type="component" value="Unassembled WGS sequence"/>
</dbReference>
<dbReference type="EMBL" id="AMGV01000001">
    <property type="protein sequence ID" value="KEF63883.1"/>
    <property type="molecule type" value="Genomic_DNA"/>
</dbReference>
<dbReference type="UniPathway" id="UPA00378"/>
<keyword evidence="5 11" id="KW-0378">Hydrolase</keyword>
<evidence type="ECO:0000313" key="13">
    <source>
        <dbReference type="EMBL" id="KEF63883.1"/>
    </source>
</evidence>
<protein>
    <recommendedName>
        <fullName evidence="11">Dolichyldiphosphatase</fullName>
        <ecNumber evidence="11">3.6.1.43</ecNumber>
    </recommendedName>
</protein>
<evidence type="ECO:0000313" key="14">
    <source>
        <dbReference type="Proteomes" id="UP000027920"/>
    </source>
</evidence>
<dbReference type="InterPro" id="IPR039667">
    <property type="entry name" value="Dolichyldiphosphatase_PAP2"/>
</dbReference>
<dbReference type="InterPro" id="IPR000326">
    <property type="entry name" value="PAP2/HPO"/>
</dbReference>
<dbReference type="SMART" id="SM00014">
    <property type="entry name" value="acidPPc"/>
    <property type="match status" value="1"/>
</dbReference>
<sequence>MEDSPLVSLSLTHVRYNPDDPLSYLSAWLALVPQGLCVIYVTLIWASREIEVFLMFAGQMGCEALNFALKRLIREERPRQMYGKGYGMPSSHAQFVAFFAVSFTLFLLIRHVPTKSTSYSPSTFQERLLLSLLACLCAGAVAASRVYLNYHTPRQVWAGVAAGTIFAIVWFLATTFLHKSGIVDWLLETPIPRRLRVRNLITTEDIQDAGWGRWESRRKARKDVMGNGSSKKRQ</sequence>
<keyword evidence="14" id="KW-1185">Reference proteome</keyword>
<name>A0A072PWZ2_9EURO</name>
<dbReference type="GO" id="GO:0008610">
    <property type="term" value="P:lipid biosynthetic process"/>
    <property type="evidence" value="ECO:0007669"/>
    <property type="project" value="TreeGrafter"/>
</dbReference>
<keyword evidence="8 11" id="KW-0472">Membrane</keyword>
<comment type="subcellular location">
    <subcellularLocation>
        <location evidence="1 11">Endoplasmic reticulum membrane</location>
        <topology evidence="1 11">Multi-pass membrane protein</topology>
    </subcellularLocation>
</comment>
<gene>
    <name evidence="13" type="ORF">A1O9_01861</name>
</gene>
<evidence type="ECO:0000256" key="9">
    <source>
        <dbReference type="ARBA" id="ARBA00024907"/>
    </source>
</evidence>
<evidence type="ECO:0000256" key="10">
    <source>
        <dbReference type="ARBA" id="ARBA00047349"/>
    </source>
</evidence>
<proteinExistence type="inferred from homology"/>
<comment type="catalytic activity">
    <reaction evidence="10 11">
        <text>a di-trans,poly-cis-dolichyl diphosphate + H2O = a di-trans,poly-cis-dolichyl phosphate + phosphate + H(+)</text>
        <dbReference type="Rhea" id="RHEA:14385"/>
        <dbReference type="Rhea" id="RHEA-COMP:19498"/>
        <dbReference type="Rhea" id="RHEA-COMP:19506"/>
        <dbReference type="ChEBI" id="CHEBI:15377"/>
        <dbReference type="ChEBI" id="CHEBI:15378"/>
        <dbReference type="ChEBI" id="CHEBI:43474"/>
        <dbReference type="ChEBI" id="CHEBI:57497"/>
        <dbReference type="ChEBI" id="CHEBI:57683"/>
        <dbReference type="EC" id="3.6.1.43"/>
    </reaction>
</comment>
<comment type="function">
    <text evidence="9 11">Required for efficient N-glycosylation. Necessary for maintaining optimal levels of dolichol-linked oligosaccharides. Hydrolyzes dolichyl pyrophosphate at a very high rate and dolichyl monophosphate at a much lower rate. Does not act on phosphatidate.</text>
</comment>
<reference evidence="13 14" key="1">
    <citation type="submission" date="2013-03" db="EMBL/GenBank/DDBJ databases">
        <title>The Genome Sequence of Exophiala aquamarina CBS 119918.</title>
        <authorList>
            <consortium name="The Broad Institute Genomics Platform"/>
            <person name="Cuomo C."/>
            <person name="de Hoog S."/>
            <person name="Gorbushina A."/>
            <person name="Walker B."/>
            <person name="Young S.K."/>
            <person name="Zeng Q."/>
            <person name="Gargeya S."/>
            <person name="Fitzgerald M."/>
            <person name="Haas B."/>
            <person name="Abouelleil A."/>
            <person name="Allen A.W."/>
            <person name="Alvarado L."/>
            <person name="Arachchi H.M."/>
            <person name="Berlin A.M."/>
            <person name="Chapman S.B."/>
            <person name="Gainer-Dewar J."/>
            <person name="Goldberg J."/>
            <person name="Griggs A."/>
            <person name="Gujja S."/>
            <person name="Hansen M."/>
            <person name="Howarth C."/>
            <person name="Imamovic A."/>
            <person name="Ireland A."/>
            <person name="Larimer J."/>
            <person name="McCowan C."/>
            <person name="Murphy C."/>
            <person name="Pearson M."/>
            <person name="Poon T.W."/>
            <person name="Priest M."/>
            <person name="Roberts A."/>
            <person name="Saif S."/>
            <person name="Shea T."/>
            <person name="Sisk P."/>
            <person name="Sykes S."/>
            <person name="Wortman J."/>
            <person name="Nusbaum C."/>
            <person name="Birren B."/>
        </authorList>
    </citation>
    <scope>NUCLEOTIDE SEQUENCE [LARGE SCALE GENOMIC DNA]</scope>
    <source>
        <strain evidence="13 14">CBS 119918</strain>
    </source>
</reference>
<keyword evidence="6 11" id="KW-0256">Endoplasmic reticulum</keyword>
<feature type="transmembrane region" description="Helical" evidence="11">
    <location>
        <begin position="156"/>
        <end position="177"/>
    </location>
</feature>
<feature type="transmembrane region" description="Helical" evidence="11">
    <location>
        <begin position="25"/>
        <end position="45"/>
    </location>
</feature>
<comment type="caution">
    <text evidence="13">The sequence shown here is derived from an EMBL/GenBank/DDBJ whole genome shotgun (WGS) entry which is preliminary data.</text>
</comment>
<dbReference type="CDD" id="cd03382">
    <property type="entry name" value="PAP2_dolichyldiphosphatase"/>
    <property type="match status" value="1"/>
</dbReference>
<accession>A0A072PWZ2</accession>
<dbReference type="VEuPathDB" id="FungiDB:A1O9_01861"/>
<dbReference type="FunFam" id="1.20.144.10:FF:000003">
    <property type="entry name" value="Dolichyldiphosphatase 1"/>
    <property type="match status" value="1"/>
</dbReference>
<evidence type="ECO:0000256" key="8">
    <source>
        <dbReference type="ARBA" id="ARBA00023136"/>
    </source>
</evidence>
<dbReference type="SUPFAM" id="SSF48317">
    <property type="entry name" value="Acid phosphatase/Vanadium-dependent haloperoxidase"/>
    <property type="match status" value="1"/>
</dbReference>
<dbReference type="InterPro" id="IPR036938">
    <property type="entry name" value="PAP2/HPO_sf"/>
</dbReference>
<evidence type="ECO:0000256" key="4">
    <source>
        <dbReference type="ARBA" id="ARBA00022692"/>
    </source>
</evidence>
<evidence type="ECO:0000256" key="11">
    <source>
        <dbReference type="RuleBase" id="RU367078"/>
    </source>
</evidence>
<dbReference type="HOGENOM" id="CLU_074922_0_0_1"/>